<proteinExistence type="predicted"/>
<evidence type="ECO:0000313" key="3">
    <source>
        <dbReference type="Proteomes" id="UP000830631"/>
    </source>
</evidence>
<keyword evidence="3" id="KW-1185">Reference proteome</keyword>
<keyword evidence="1" id="KW-0472">Membrane</keyword>
<dbReference type="RefSeq" id="WP_081996993.1">
    <property type="nucleotide sequence ID" value="NZ_CP078078.1"/>
</dbReference>
<accession>A0ABY4J641</accession>
<reference evidence="2 3" key="1">
    <citation type="submission" date="2021-06" db="EMBL/GenBank/DDBJ databases">
        <title>Genome-based taxonomic framework of Microbacterium strains isolated from marine environment, the description of four new species and reclassification of four preexisting species.</title>
        <authorList>
            <person name="Lee S.D."/>
            <person name="Kim S.-M."/>
            <person name="Byeon Y.-S."/>
            <person name="Yang H.L."/>
            <person name="Kim I.S."/>
        </authorList>
    </citation>
    <scope>NUCLEOTIDE SEQUENCE [LARGE SCALE GENOMIC DNA]</scope>
    <source>
        <strain evidence="2 3">KSW4-10</strain>
    </source>
</reference>
<gene>
    <name evidence="2" type="ORF">KV397_15520</name>
</gene>
<sequence>MIVFELLATVLGVAAVVYLVFALVKPERF</sequence>
<dbReference type="InterPro" id="IPR011726">
    <property type="entry name" value="KdpF"/>
</dbReference>
<evidence type="ECO:0000313" key="2">
    <source>
        <dbReference type="EMBL" id="UPL19073.1"/>
    </source>
</evidence>
<dbReference type="Proteomes" id="UP000830631">
    <property type="component" value="Chromosome"/>
</dbReference>
<keyword evidence="1" id="KW-0812">Transmembrane</keyword>
<dbReference type="EMBL" id="CP078078">
    <property type="protein sequence ID" value="UPL19073.1"/>
    <property type="molecule type" value="Genomic_DNA"/>
</dbReference>
<evidence type="ECO:0000256" key="1">
    <source>
        <dbReference type="SAM" id="Phobius"/>
    </source>
</evidence>
<name>A0ABY4J641_9MICO</name>
<dbReference type="Pfam" id="PF09604">
    <property type="entry name" value="Potass_KdpF"/>
    <property type="match status" value="1"/>
</dbReference>
<protein>
    <submittedName>
        <fullName evidence="2">Potassium-transporting ATPase subunit F</fullName>
    </submittedName>
</protein>
<keyword evidence="1" id="KW-1133">Transmembrane helix</keyword>
<organism evidence="2 3">
    <name type="scientific">Microbacterium aurugineum</name>
    <dbReference type="NCBI Taxonomy" id="2851642"/>
    <lineage>
        <taxon>Bacteria</taxon>
        <taxon>Bacillati</taxon>
        <taxon>Actinomycetota</taxon>
        <taxon>Actinomycetes</taxon>
        <taxon>Micrococcales</taxon>
        <taxon>Microbacteriaceae</taxon>
        <taxon>Microbacterium</taxon>
    </lineage>
</organism>
<feature type="transmembrane region" description="Helical" evidence="1">
    <location>
        <begin position="6"/>
        <end position="24"/>
    </location>
</feature>